<evidence type="ECO:0000259" key="1">
    <source>
        <dbReference type="Pfam" id="PF03101"/>
    </source>
</evidence>
<dbReference type="InterPro" id="IPR004330">
    <property type="entry name" value="FAR1_DNA_bnd_dom"/>
</dbReference>
<reference evidence="2" key="1">
    <citation type="journal article" date="2023" name="bioRxiv">
        <title>Improved chromosome-level genome assembly for marigold (Tagetes erecta).</title>
        <authorList>
            <person name="Jiang F."/>
            <person name="Yuan L."/>
            <person name="Wang S."/>
            <person name="Wang H."/>
            <person name="Xu D."/>
            <person name="Wang A."/>
            <person name="Fan W."/>
        </authorList>
    </citation>
    <scope>NUCLEOTIDE SEQUENCE</scope>
    <source>
        <strain evidence="2">WSJ</strain>
        <tissue evidence="2">Leaf</tissue>
    </source>
</reference>
<accession>A0AAD8PCW3</accession>
<name>A0AAD8PCW3_TARER</name>
<dbReference type="PANTHER" id="PTHR47718">
    <property type="entry name" value="OS01G0519700 PROTEIN"/>
    <property type="match status" value="1"/>
</dbReference>
<proteinExistence type="predicted"/>
<protein>
    <recommendedName>
        <fullName evidence="1">FAR1 domain-containing protein</fullName>
    </recommendedName>
</protein>
<organism evidence="2 3">
    <name type="scientific">Tagetes erecta</name>
    <name type="common">African marigold</name>
    <dbReference type="NCBI Taxonomy" id="13708"/>
    <lineage>
        <taxon>Eukaryota</taxon>
        <taxon>Viridiplantae</taxon>
        <taxon>Streptophyta</taxon>
        <taxon>Embryophyta</taxon>
        <taxon>Tracheophyta</taxon>
        <taxon>Spermatophyta</taxon>
        <taxon>Magnoliopsida</taxon>
        <taxon>eudicotyledons</taxon>
        <taxon>Gunneridae</taxon>
        <taxon>Pentapetalae</taxon>
        <taxon>asterids</taxon>
        <taxon>campanulids</taxon>
        <taxon>Asterales</taxon>
        <taxon>Asteraceae</taxon>
        <taxon>Asteroideae</taxon>
        <taxon>Heliantheae alliance</taxon>
        <taxon>Tageteae</taxon>
        <taxon>Tagetes</taxon>
    </lineage>
</organism>
<evidence type="ECO:0000313" key="2">
    <source>
        <dbReference type="EMBL" id="KAK1441451.1"/>
    </source>
</evidence>
<gene>
    <name evidence="2" type="ORF">QVD17_07357</name>
</gene>
<dbReference type="Pfam" id="PF03101">
    <property type="entry name" value="FAR1"/>
    <property type="match status" value="1"/>
</dbReference>
<keyword evidence="3" id="KW-1185">Reference proteome</keyword>
<dbReference type="PANTHER" id="PTHR47718:SF12">
    <property type="entry name" value="PROTEIN FAR1-RELATED SEQUENCE"/>
    <property type="match status" value="1"/>
</dbReference>
<evidence type="ECO:0000313" key="3">
    <source>
        <dbReference type="Proteomes" id="UP001229421"/>
    </source>
</evidence>
<comment type="caution">
    <text evidence="2">The sequence shown here is derived from an EMBL/GenBank/DDBJ whole genome shotgun (WGS) entry which is preliminary data.</text>
</comment>
<sequence length="350" mass="39838">MLITFFNNDLDTTEIDDHETNGTPIPTGVQNKVSILSSSILSSEHQTPNGTRFWTPVVTSAILKYEISVSCALYDSWDEVLSSYALYAKKAGFSIRIGTRRGTKDGLVTYRHILCNRNGLPTGKVFDTPVVPNKKRVRRRNIKVCGCRACVKVKAVEGSEGFEVYELIEEHNHGLVDQHNMNLTLGKGKLEFFDKELIVNWQILGRQKHIDCSAMDHQRYNQHVLEFNTTTTAPTYSISLPIEQHDTDVYTRNIFLEVQKEIDKCTKSCFIVSRDEDHRNFVYTIAHQDHNMDHINELKEFPHDPAHKNKGVLVEEVLHQAEPSVVEYKAPPVISNKGHKKKRRLAGPGE</sequence>
<dbReference type="Proteomes" id="UP001229421">
    <property type="component" value="Unassembled WGS sequence"/>
</dbReference>
<dbReference type="EMBL" id="JAUHHV010000001">
    <property type="protein sequence ID" value="KAK1441451.1"/>
    <property type="molecule type" value="Genomic_DNA"/>
</dbReference>
<feature type="domain" description="FAR1" evidence="1">
    <location>
        <begin position="84"/>
        <end position="176"/>
    </location>
</feature>
<dbReference type="AlphaFoldDB" id="A0AAD8PCW3"/>